<comment type="cofactor">
    <cofactor evidence="2">
        <name>Mg(2+)</name>
        <dbReference type="ChEBI" id="CHEBI:18420"/>
    </cofactor>
    <text evidence="2">Binds 2 magnesium ions per subunit.</text>
</comment>
<gene>
    <name evidence="3" type="primary">uppS</name>
    <name evidence="3" type="ORF">EW093_16015</name>
</gene>
<protein>
    <recommendedName>
        <fullName evidence="2">Isoprenyl transferase</fullName>
        <ecNumber evidence="2">2.5.1.-</ecNumber>
    </recommendedName>
</protein>
<dbReference type="InterPro" id="IPR036424">
    <property type="entry name" value="UPP_synth-like_sf"/>
</dbReference>
<accession>A0A5C1QFD9</accession>
<dbReference type="PANTHER" id="PTHR10291">
    <property type="entry name" value="DEHYDRODOLICHYL DIPHOSPHATE SYNTHASE FAMILY MEMBER"/>
    <property type="match status" value="1"/>
</dbReference>
<dbReference type="NCBIfam" id="TIGR00055">
    <property type="entry name" value="uppS"/>
    <property type="match status" value="1"/>
</dbReference>
<feature type="active site" description="Proton acceptor" evidence="2">
    <location>
        <position position="64"/>
    </location>
</feature>
<feature type="binding site" evidence="2">
    <location>
        <position position="67"/>
    </location>
    <ligand>
        <name>substrate</name>
    </ligand>
</feature>
<evidence type="ECO:0000256" key="2">
    <source>
        <dbReference type="HAMAP-Rule" id="MF_01139"/>
    </source>
</evidence>
<dbReference type="GO" id="GO:0000287">
    <property type="term" value="F:magnesium ion binding"/>
    <property type="evidence" value="ECO:0007669"/>
    <property type="project" value="UniProtKB-UniRule"/>
</dbReference>
<dbReference type="SUPFAM" id="SSF64005">
    <property type="entry name" value="Undecaprenyl diphosphate synthase"/>
    <property type="match status" value="1"/>
</dbReference>
<dbReference type="OrthoDB" id="4191603at2"/>
<evidence type="ECO:0000313" key="4">
    <source>
        <dbReference type="Proteomes" id="UP000323824"/>
    </source>
</evidence>
<dbReference type="EC" id="2.5.1.-" evidence="2"/>
<comment type="function">
    <text evidence="2">Catalyzes the condensation of isopentenyl diphosphate (IPP) with allylic pyrophosphates generating different type of terpenoids.</text>
</comment>
<comment type="subunit">
    <text evidence="2">Homodimer.</text>
</comment>
<proteinExistence type="inferred from homology"/>
<dbReference type="CDD" id="cd00475">
    <property type="entry name" value="Cis_IPPS"/>
    <property type="match status" value="1"/>
</dbReference>
<dbReference type="Gene3D" id="3.40.1180.10">
    <property type="entry name" value="Decaprenyl diphosphate synthase-like"/>
    <property type="match status" value="1"/>
</dbReference>
<feature type="binding site" evidence="2">
    <location>
        <position position="29"/>
    </location>
    <ligand>
        <name>substrate</name>
    </ligand>
</feature>
<dbReference type="RefSeq" id="WP_149569362.1">
    <property type="nucleotide sequence ID" value="NZ_CP035807.1"/>
</dbReference>
<dbReference type="GO" id="GO:0016094">
    <property type="term" value="P:polyprenol biosynthetic process"/>
    <property type="evidence" value="ECO:0007669"/>
    <property type="project" value="TreeGrafter"/>
</dbReference>
<feature type="binding site" evidence="2">
    <location>
        <position position="33"/>
    </location>
    <ligand>
        <name>substrate</name>
    </ligand>
</feature>
<keyword evidence="2" id="KW-0460">Magnesium</keyword>
<dbReference type="EMBL" id="CP035807">
    <property type="protein sequence ID" value="QEN06128.1"/>
    <property type="molecule type" value="Genomic_DNA"/>
</dbReference>
<feature type="binding site" evidence="2">
    <location>
        <begin position="61"/>
        <end position="63"/>
    </location>
    <ligand>
        <name>substrate</name>
    </ligand>
</feature>
<dbReference type="InterPro" id="IPR018520">
    <property type="entry name" value="UPP_synth-like_CS"/>
</dbReference>
<dbReference type="Pfam" id="PF01255">
    <property type="entry name" value="Prenyltransf"/>
    <property type="match status" value="1"/>
</dbReference>
<feature type="binding site" evidence="2">
    <location>
        <position position="65"/>
    </location>
    <ligand>
        <name>substrate</name>
    </ligand>
</feature>
<evidence type="ECO:0000313" key="3">
    <source>
        <dbReference type="EMBL" id="QEN06128.1"/>
    </source>
</evidence>
<dbReference type="InterPro" id="IPR001441">
    <property type="entry name" value="UPP_synth-like"/>
</dbReference>
<dbReference type="Proteomes" id="UP000323824">
    <property type="component" value="Chromosome"/>
</dbReference>
<dbReference type="HAMAP" id="MF_01139">
    <property type="entry name" value="ISPT"/>
    <property type="match status" value="1"/>
</dbReference>
<dbReference type="PANTHER" id="PTHR10291:SF0">
    <property type="entry name" value="DEHYDRODOLICHYL DIPHOSPHATE SYNTHASE 2"/>
    <property type="match status" value="1"/>
</dbReference>
<feature type="binding site" evidence="2">
    <location>
        <position position="16"/>
    </location>
    <ligand>
        <name>Mg(2+)</name>
        <dbReference type="ChEBI" id="CHEBI:18420"/>
    </ligand>
</feature>
<reference evidence="3 4" key="1">
    <citation type="submission" date="2019-02" db="EMBL/GenBank/DDBJ databases">
        <authorList>
            <person name="Fomenkov A."/>
            <person name="Dubinina G."/>
            <person name="Grabovich M."/>
            <person name="Vincze T."/>
            <person name="Roberts R.J."/>
        </authorList>
    </citation>
    <scope>NUCLEOTIDE SEQUENCE [LARGE SCALE GENOMIC DNA]</scope>
    <source>
        <strain evidence="3 4">P</strain>
    </source>
</reference>
<dbReference type="FunFam" id="3.40.1180.10:FF:000001">
    <property type="entry name" value="(2E,6E)-farnesyl-diphosphate-specific ditrans,polycis-undecaprenyl-diphosphate synthase"/>
    <property type="match status" value="1"/>
</dbReference>
<evidence type="ECO:0000256" key="1">
    <source>
        <dbReference type="ARBA" id="ARBA00022679"/>
    </source>
</evidence>
<keyword evidence="2" id="KW-0479">Metal-binding</keyword>
<dbReference type="PROSITE" id="PS01066">
    <property type="entry name" value="UPP_SYNTHASE"/>
    <property type="match status" value="1"/>
</dbReference>
<feature type="binding site" evidence="2">
    <location>
        <begin position="17"/>
        <end position="20"/>
    </location>
    <ligand>
        <name>substrate</name>
    </ligand>
</feature>
<feature type="binding site" evidence="2">
    <location>
        <position position="178"/>
    </location>
    <ligand>
        <name>substrate</name>
    </ligand>
</feature>
<keyword evidence="1 2" id="KW-0808">Transferase</keyword>
<keyword evidence="4" id="KW-1185">Reference proteome</keyword>
<dbReference type="KEGG" id="sper:EW093_16015"/>
<name>A0A5C1QFD9_9SPIO</name>
<comment type="similarity">
    <text evidence="2">Belongs to the UPP synthase family.</text>
</comment>
<dbReference type="GO" id="GO:0045547">
    <property type="term" value="F:ditrans,polycis-polyprenyl diphosphate synthase [(2E,6E)-farnesyl diphosphate specific] activity"/>
    <property type="evidence" value="ECO:0007669"/>
    <property type="project" value="TreeGrafter"/>
</dbReference>
<feature type="binding site" evidence="2">
    <location>
        <position position="197"/>
    </location>
    <ligand>
        <name>Mg(2+)</name>
        <dbReference type="ChEBI" id="CHEBI:18420"/>
    </ligand>
</feature>
<reference evidence="3 4" key="2">
    <citation type="submission" date="2019-09" db="EMBL/GenBank/DDBJ databases">
        <title>Complete Genome Sequence and Methylome Analysis of free living Spirochaetas.</title>
        <authorList>
            <person name="Leshcheva N."/>
            <person name="Mikheeva N."/>
        </authorList>
    </citation>
    <scope>NUCLEOTIDE SEQUENCE [LARGE SCALE GENOMIC DNA]</scope>
    <source>
        <strain evidence="3 4">P</strain>
    </source>
</reference>
<feature type="active site" evidence="2">
    <location>
        <position position="16"/>
    </location>
</feature>
<sequence>MDLKSNLPSHIGFIMDGNGRWAREKGLVRTKGHQEGLDTAKNIIKYASDIGIKFVSLYAFSTENWKRAQEEVSFLMFLIKKHLKQEYNFYRENQIRVVHSGDLKGLPEDVQKEIILVVNDTKDFKGLTVNLLINYGGRDEITRAVNKIISKNLTNITESDIQKNLDNPMIPDVDLMIRSSGEERLSNFLLWQCAYSEFYYSNVLWPDFSVDDFNKALEAYNKRTRRFGGIK</sequence>
<feature type="binding site" evidence="2">
    <location>
        <position position="21"/>
    </location>
    <ligand>
        <name>substrate</name>
    </ligand>
</feature>
<dbReference type="AlphaFoldDB" id="A0A5C1QFD9"/>
<feature type="binding site" evidence="2">
    <location>
        <begin position="184"/>
        <end position="186"/>
    </location>
    <ligand>
        <name>substrate</name>
    </ligand>
</feature>
<organism evidence="3 4">
    <name type="scientific">Thiospirochaeta perfilievii</name>
    <dbReference type="NCBI Taxonomy" id="252967"/>
    <lineage>
        <taxon>Bacteria</taxon>
        <taxon>Pseudomonadati</taxon>
        <taxon>Spirochaetota</taxon>
        <taxon>Spirochaetia</taxon>
        <taxon>Spirochaetales</taxon>
        <taxon>Spirochaetaceae</taxon>
        <taxon>Thiospirochaeta</taxon>
    </lineage>
</organism>